<dbReference type="GO" id="GO:0050152">
    <property type="term" value="F:omega-amidase activity"/>
    <property type="evidence" value="ECO:0007669"/>
    <property type="project" value="UniProtKB-EC"/>
</dbReference>
<evidence type="ECO:0000313" key="9">
    <source>
        <dbReference type="Proteomes" id="UP000183832"/>
    </source>
</evidence>
<dbReference type="STRING" id="568069.A0A1J1HU74"/>
<gene>
    <name evidence="8" type="primary">similar to Omega-amidase NIT2</name>
    <name evidence="8" type="ORF">CLUMA_CG004794</name>
</gene>
<comment type="catalytic activity">
    <reaction evidence="3">
        <text>2-oxoglutaramate + H2O = 2-oxoglutarate + NH4(+)</text>
        <dbReference type="Rhea" id="RHEA:32963"/>
        <dbReference type="ChEBI" id="CHEBI:15377"/>
        <dbReference type="ChEBI" id="CHEBI:16769"/>
        <dbReference type="ChEBI" id="CHEBI:16810"/>
        <dbReference type="ChEBI" id="CHEBI:28938"/>
        <dbReference type="EC" id="3.5.1.3"/>
    </reaction>
    <physiologicalReaction direction="left-to-right" evidence="3">
        <dbReference type="Rhea" id="RHEA:32964"/>
    </physiologicalReaction>
</comment>
<dbReference type="GO" id="GO:0006541">
    <property type="term" value="P:glutamine metabolic process"/>
    <property type="evidence" value="ECO:0007669"/>
    <property type="project" value="TreeGrafter"/>
</dbReference>
<evidence type="ECO:0000313" key="8">
    <source>
        <dbReference type="EMBL" id="CRK91106.1"/>
    </source>
</evidence>
<dbReference type="InterPro" id="IPR036526">
    <property type="entry name" value="C-N_Hydrolase_sf"/>
</dbReference>
<reference evidence="8 9" key="1">
    <citation type="submission" date="2015-04" db="EMBL/GenBank/DDBJ databases">
        <authorList>
            <person name="Syromyatnikov M.Y."/>
            <person name="Popov V.N."/>
        </authorList>
    </citation>
    <scope>NUCLEOTIDE SEQUENCE [LARGE SCALE GENOMIC DNA]</scope>
</reference>
<dbReference type="GO" id="GO:0006528">
    <property type="term" value="P:asparagine metabolic process"/>
    <property type="evidence" value="ECO:0007669"/>
    <property type="project" value="TreeGrafter"/>
</dbReference>
<protein>
    <recommendedName>
        <fullName evidence="4">omega-amidase</fullName>
        <ecNumber evidence="4">3.5.1.3</ecNumber>
    </recommendedName>
    <alternativeName>
        <fullName evidence="5">Nitrilase homolog 2</fullName>
    </alternativeName>
</protein>
<keyword evidence="9" id="KW-1185">Reference proteome</keyword>
<dbReference type="GO" id="GO:0006107">
    <property type="term" value="P:oxaloacetate metabolic process"/>
    <property type="evidence" value="ECO:0007669"/>
    <property type="project" value="TreeGrafter"/>
</dbReference>
<keyword evidence="2" id="KW-0378">Hydrolase</keyword>
<dbReference type="InterPro" id="IPR003010">
    <property type="entry name" value="C-N_Hydrolase"/>
</dbReference>
<dbReference type="OrthoDB" id="10250282at2759"/>
<evidence type="ECO:0000259" key="7">
    <source>
        <dbReference type="PROSITE" id="PS50263"/>
    </source>
</evidence>
<sequence length="279" mass="31402">MEKLLKIACIQLKVGTNKTENVTRAIEKIREAKVKGAELVTLPECFNSPYGANFFQQYAESVPDGETSRRLSEISKELGIYIIAGSIPESKVNKIYNTSTIWDPNGNLIATYRKMHLFDMGMPYVSGEIPFKESDSLAPGNSFTTFDVKDFKIGVGICHDIRFDEFAKVYRKKGCNLLVYPSAFDMKTGALLWEVSTRARANDNQCYAVSISPARNENADYLAWGHTMIVDPWAKIVQIAGSEEEVLMADLDLSLVDEVRANIPIFNQRRSEIYDTIEK</sequence>
<dbReference type="PANTHER" id="PTHR23088">
    <property type="entry name" value="NITRILASE-RELATED"/>
    <property type="match status" value="1"/>
</dbReference>
<feature type="domain" description="CN hydrolase" evidence="7">
    <location>
        <begin position="5"/>
        <end position="253"/>
    </location>
</feature>
<dbReference type="EMBL" id="CVRI01000020">
    <property type="protein sequence ID" value="CRK91106.1"/>
    <property type="molecule type" value="Genomic_DNA"/>
</dbReference>
<evidence type="ECO:0000256" key="6">
    <source>
        <dbReference type="ARBA" id="ARBA00048745"/>
    </source>
</evidence>
<evidence type="ECO:0000256" key="1">
    <source>
        <dbReference type="ARBA" id="ARBA00010613"/>
    </source>
</evidence>
<dbReference type="SUPFAM" id="SSF56317">
    <property type="entry name" value="Carbon-nitrogen hydrolase"/>
    <property type="match status" value="1"/>
</dbReference>
<accession>A0A1J1HU74</accession>
<proteinExistence type="inferred from homology"/>
<dbReference type="FunFam" id="3.60.110.10:FF:000002">
    <property type="entry name" value="Nitrilase family member 2"/>
    <property type="match status" value="1"/>
</dbReference>
<organism evidence="8 9">
    <name type="scientific">Clunio marinus</name>
    <dbReference type="NCBI Taxonomy" id="568069"/>
    <lineage>
        <taxon>Eukaryota</taxon>
        <taxon>Metazoa</taxon>
        <taxon>Ecdysozoa</taxon>
        <taxon>Arthropoda</taxon>
        <taxon>Hexapoda</taxon>
        <taxon>Insecta</taxon>
        <taxon>Pterygota</taxon>
        <taxon>Neoptera</taxon>
        <taxon>Endopterygota</taxon>
        <taxon>Diptera</taxon>
        <taxon>Nematocera</taxon>
        <taxon>Chironomoidea</taxon>
        <taxon>Chironomidae</taxon>
        <taxon>Clunio</taxon>
    </lineage>
</organism>
<dbReference type="PROSITE" id="PS50263">
    <property type="entry name" value="CN_HYDROLASE"/>
    <property type="match status" value="1"/>
</dbReference>
<evidence type="ECO:0000256" key="2">
    <source>
        <dbReference type="ARBA" id="ARBA00022801"/>
    </source>
</evidence>
<evidence type="ECO:0000256" key="4">
    <source>
        <dbReference type="ARBA" id="ARBA00039118"/>
    </source>
</evidence>
<dbReference type="GO" id="GO:0005739">
    <property type="term" value="C:mitochondrion"/>
    <property type="evidence" value="ECO:0007669"/>
    <property type="project" value="TreeGrafter"/>
</dbReference>
<dbReference type="Proteomes" id="UP000183832">
    <property type="component" value="Unassembled WGS sequence"/>
</dbReference>
<evidence type="ECO:0000256" key="5">
    <source>
        <dbReference type="ARBA" id="ARBA00041576"/>
    </source>
</evidence>
<comment type="similarity">
    <text evidence="1">Belongs to the carbon-nitrogen hydrolase superfamily. NIT1/NIT2 family.</text>
</comment>
<dbReference type="CDD" id="cd07572">
    <property type="entry name" value="nit"/>
    <property type="match status" value="1"/>
</dbReference>
<dbReference type="EC" id="3.5.1.3" evidence="4"/>
<name>A0A1J1HU74_9DIPT</name>
<dbReference type="Pfam" id="PF00795">
    <property type="entry name" value="CN_hydrolase"/>
    <property type="match status" value="1"/>
</dbReference>
<dbReference type="InterPro" id="IPR045254">
    <property type="entry name" value="Nit1/2_C-N_Hydrolase"/>
</dbReference>
<dbReference type="PANTHER" id="PTHR23088:SF30">
    <property type="entry name" value="OMEGA-AMIDASE NIT2"/>
    <property type="match status" value="1"/>
</dbReference>
<dbReference type="Gene3D" id="3.60.110.10">
    <property type="entry name" value="Carbon-nitrogen hydrolase"/>
    <property type="match status" value="1"/>
</dbReference>
<evidence type="ECO:0000256" key="3">
    <source>
        <dbReference type="ARBA" id="ARBA00036637"/>
    </source>
</evidence>
<dbReference type="AlphaFoldDB" id="A0A1J1HU74"/>
<comment type="catalytic activity">
    <reaction evidence="6">
        <text>2-oxosuccinamate + H2O = oxaloacetate + NH4(+)</text>
        <dbReference type="Rhea" id="RHEA:59412"/>
        <dbReference type="ChEBI" id="CHEBI:15377"/>
        <dbReference type="ChEBI" id="CHEBI:16452"/>
        <dbReference type="ChEBI" id="CHEBI:28938"/>
        <dbReference type="ChEBI" id="CHEBI:57735"/>
        <dbReference type="EC" id="3.5.1.3"/>
    </reaction>
    <physiologicalReaction direction="left-to-right" evidence="6">
        <dbReference type="Rhea" id="RHEA:59413"/>
    </physiologicalReaction>
</comment>